<keyword evidence="3" id="KW-1185">Reference proteome</keyword>
<dbReference type="EMBL" id="GG698802">
    <property type="protein sequence ID" value="EEU30826.1"/>
    <property type="molecule type" value="Genomic_DNA"/>
</dbReference>
<name>C7XU65_9LACO</name>
<dbReference type="InterPro" id="IPR012338">
    <property type="entry name" value="Beta-lactam/transpept-like"/>
</dbReference>
<dbReference type="HOGENOM" id="CLU_020027_3_1_9"/>
<dbReference type="InterPro" id="IPR050789">
    <property type="entry name" value="Diverse_Enzym_Activities"/>
</dbReference>
<protein>
    <submittedName>
        <fullName evidence="2">Beta-lactamase</fullName>
    </submittedName>
</protein>
<organism evidence="2 3">
    <name type="scientific">Limosilactobacillus coleohominis 101-4-CHN</name>
    <dbReference type="NCBI Taxonomy" id="575594"/>
    <lineage>
        <taxon>Bacteria</taxon>
        <taxon>Bacillati</taxon>
        <taxon>Bacillota</taxon>
        <taxon>Bacilli</taxon>
        <taxon>Lactobacillales</taxon>
        <taxon>Lactobacillaceae</taxon>
        <taxon>Limosilactobacillus</taxon>
    </lineage>
</organism>
<dbReference type="Gene3D" id="3.40.710.10">
    <property type="entry name" value="DD-peptidase/beta-lactamase superfamily"/>
    <property type="match status" value="1"/>
</dbReference>
<dbReference type="Proteomes" id="UP000003987">
    <property type="component" value="Unassembled WGS sequence"/>
</dbReference>
<dbReference type="Pfam" id="PF00144">
    <property type="entry name" value="Beta-lactamase"/>
    <property type="match status" value="1"/>
</dbReference>
<sequence length="362" mass="41035">MIKHWQGFIIKVTLILSVVIILTPTTSLAKSISKQQAGAIQQRLQQANANALVLVGKGKQPTIISNQAIVNGHQASAINPQRLFPIASFQKTITGIAIQQLINRHQLSLDTKLNRYLPEVANSEQITIRQLMMHTSGLADVNRIASEPLTSEKANWQFTMHNYQVRSQPGPWHYANVNYGLLAMVVAKASHQSYQRYVQKHIFNYYNLPNLKFFTQVSASGVVPSLTAAQHHRLDPSEKNNWRYLQREMSAEYGAGQVLATPQGYWQLMQKTLLNHHGIGHQYQHIHFQLTDNPYYGGIYIHQNAIHANGSYAGYACTLFADYKTKKILILFSNNITLKQCRQLGHDLDQIYFGSNHQAFPY</sequence>
<dbReference type="PANTHER" id="PTHR43283">
    <property type="entry name" value="BETA-LACTAMASE-RELATED"/>
    <property type="match status" value="1"/>
</dbReference>
<gene>
    <name evidence="2" type="ORF">HMPREF0501_00231</name>
</gene>
<dbReference type="OrthoDB" id="2157616at2"/>
<reference evidence="2 3" key="1">
    <citation type="submission" date="2009-06" db="EMBL/GenBank/DDBJ databases">
        <title>The Genome Sequence of Lactobacillus coleohominis strain 101-4-CHN.</title>
        <authorList>
            <consortium name="The Broad Institute Genome Sequencing Platform"/>
            <person name="Ward D."/>
            <person name="Young S.K."/>
            <person name="Zeng Q."/>
            <person name="Koehrsen M."/>
            <person name="Alvarado L."/>
            <person name="Berlin A."/>
            <person name="Borenstein D."/>
            <person name="Chen Z."/>
            <person name="Engels R."/>
            <person name="Freedman E."/>
            <person name="Gellesch M."/>
            <person name="Goldberg J."/>
            <person name="Griggs A."/>
            <person name="Gujja S."/>
            <person name="Heiman D."/>
            <person name="Hepburn T."/>
            <person name="Howarth C."/>
            <person name="Jen D."/>
            <person name="Larson L."/>
            <person name="Lewis B."/>
            <person name="Mehta T."/>
            <person name="Park D."/>
            <person name="Pearson M."/>
            <person name="Roberts A."/>
            <person name="Saif S."/>
            <person name="Shea T."/>
            <person name="Shenoy N."/>
            <person name="Sisk P."/>
            <person name="Stolte C."/>
            <person name="Sykes S."/>
            <person name="Walk T."/>
            <person name="White J."/>
            <person name="Yandava C."/>
            <person name="Liu Y."/>
            <person name="Xu Q."/>
            <person name="Lander E."/>
            <person name="Nusbaum C."/>
            <person name="Galagan J."/>
            <person name="Birren B."/>
        </authorList>
    </citation>
    <scope>NUCLEOTIDE SEQUENCE [LARGE SCALE GENOMIC DNA]</scope>
    <source>
        <strain evidence="2 3">101-4-CHN</strain>
    </source>
</reference>
<evidence type="ECO:0000313" key="2">
    <source>
        <dbReference type="EMBL" id="EEU30826.1"/>
    </source>
</evidence>
<dbReference type="RefSeq" id="WP_006915977.1">
    <property type="nucleotide sequence ID" value="NZ_GG698802.1"/>
</dbReference>
<evidence type="ECO:0000259" key="1">
    <source>
        <dbReference type="Pfam" id="PF00144"/>
    </source>
</evidence>
<dbReference type="eggNOG" id="COG1680">
    <property type="taxonomic scope" value="Bacteria"/>
</dbReference>
<dbReference type="PANTHER" id="PTHR43283:SF3">
    <property type="entry name" value="BETA-LACTAMASE FAMILY PROTEIN (AFU_ORTHOLOGUE AFUA_5G07500)"/>
    <property type="match status" value="1"/>
</dbReference>
<dbReference type="STRING" id="575594.HMPREF0501_00231"/>
<dbReference type="SUPFAM" id="SSF56601">
    <property type="entry name" value="beta-lactamase/transpeptidase-like"/>
    <property type="match status" value="1"/>
</dbReference>
<dbReference type="InterPro" id="IPR001466">
    <property type="entry name" value="Beta-lactam-related"/>
</dbReference>
<proteinExistence type="predicted"/>
<accession>C7XU65</accession>
<evidence type="ECO:0000313" key="3">
    <source>
        <dbReference type="Proteomes" id="UP000003987"/>
    </source>
</evidence>
<feature type="domain" description="Beta-lactamase-related" evidence="1">
    <location>
        <begin position="73"/>
        <end position="334"/>
    </location>
</feature>
<dbReference type="AlphaFoldDB" id="C7XU65"/>